<sequence>MPRGSVGDLVPTKELAILLISCTETPKSQSLISPFVLTKILDGLTSLTELCCDCDWIGLCISWKNEDLRTTVKLHALERREKILMGACSDIEKRVTFSAITSSVRLLRALYTTPPIPSYPQIAHPIFPPKLFSLSEIISSKKHDSEGRIVYLRRRGVLRNRRRYKNI</sequence>
<dbReference type="AlphaFoldDB" id="A0A915JIQ7"/>
<organism evidence="1 2">
    <name type="scientific">Romanomermis culicivorax</name>
    <name type="common">Nematode worm</name>
    <dbReference type="NCBI Taxonomy" id="13658"/>
    <lineage>
        <taxon>Eukaryota</taxon>
        <taxon>Metazoa</taxon>
        <taxon>Ecdysozoa</taxon>
        <taxon>Nematoda</taxon>
        <taxon>Enoplea</taxon>
        <taxon>Dorylaimia</taxon>
        <taxon>Mermithida</taxon>
        <taxon>Mermithoidea</taxon>
        <taxon>Mermithidae</taxon>
        <taxon>Romanomermis</taxon>
    </lineage>
</organism>
<proteinExistence type="predicted"/>
<keyword evidence="1" id="KW-1185">Reference proteome</keyword>
<evidence type="ECO:0000313" key="2">
    <source>
        <dbReference type="WBParaSite" id="nRc.2.0.1.t25967-RA"/>
    </source>
</evidence>
<reference evidence="2" key="1">
    <citation type="submission" date="2022-11" db="UniProtKB">
        <authorList>
            <consortium name="WormBaseParasite"/>
        </authorList>
    </citation>
    <scope>IDENTIFICATION</scope>
</reference>
<dbReference type="WBParaSite" id="nRc.2.0.1.t25967-RA">
    <property type="protein sequence ID" value="nRc.2.0.1.t25967-RA"/>
    <property type="gene ID" value="nRc.2.0.1.g25967"/>
</dbReference>
<name>A0A915JIQ7_ROMCU</name>
<dbReference type="Proteomes" id="UP000887565">
    <property type="component" value="Unplaced"/>
</dbReference>
<evidence type="ECO:0000313" key="1">
    <source>
        <dbReference type="Proteomes" id="UP000887565"/>
    </source>
</evidence>
<accession>A0A915JIQ7</accession>
<protein>
    <submittedName>
        <fullName evidence="2">Uncharacterized protein</fullName>
    </submittedName>
</protein>